<dbReference type="InterPro" id="IPR011605">
    <property type="entry name" value="NusB_fam"/>
</dbReference>
<keyword evidence="4 6" id="KW-0805">Transcription regulation</keyword>
<dbReference type="GO" id="GO:0005829">
    <property type="term" value="C:cytosol"/>
    <property type="evidence" value="ECO:0007669"/>
    <property type="project" value="TreeGrafter"/>
</dbReference>
<evidence type="ECO:0000259" key="7">
    <source>
        <dbReference type="Pfam" id="PF01029"/>
    </source>
</evidence>
<dbReference type="HAMAP" id="MF_00073">
    <property type="entry name" value="NusB"/>
    <property type="match status" value="1"/>
</dbReference>
<dbReference type="PANTHER" id="PTHR11078:SF3">
    <property type="entry name" value="ANTITERMINATION NUSB DOMAIN-CONTAINING PROTEIN"/>
    <property type="match status" value="1"/>
</dbReference>
<dbReference type="PANTHER" id="PTHR11078">
    <property type="entry name" value="N UTILIZATION SUBSTANCE PROTEIN B-RELATED"/>
    <property type="match status" value="1"/>
</dbReference>
<dbReference type="NCBIfam" id="TIGR01951">
    <property type="entry name" value="nusB"/>
    <property type="match status" value="1"/>
</dbReference>
<dbReference type="InterPro" id="IPR006027">
    <property type="entry name" value="NusB_RsmB_TIM44"/>
</dbReference>
<dbReference type="EMBL" id="CDRZ01000262">
    <property type="protein sequence ID" value="CEO89880.1"/>
    <property type="molecule type" value="Genomic_DNA"/>
</dbReference>
<dbReference type="AlphaFoldDB" id="A0A0B7MIL6"/>
<evidence type="ECO:0000313" key="9">
    <source>
        <dbReference type="Proteomes" id="UP000046155"/>
    </source>
</evidence>
<reference evidence="9" key="1">
    <citation type="submission" date="2015-01" db="EMBL/GenBank/DDBJ databases">
        <authorList>
            <person name="Manzoor Shahid"/>
            <person name="Zubair Saima"/>
        </authorList>
    </citation>
    <scope>NUCLEOTIDE SEQUENCE [LARGE SCALE GENOMIC DNA]</scope>
    <source>
        <strain evidence="9">Sp3</strain>
    </source>
</reference>
<evidence type="ECO:0000256" key="5">
    <source>
        <dbReference type="ARBA" id="ARBA00023163"/>
    </source>
</evidence>
<keyword evidence="5 6" id="KW-0804">Transcription</keyword>
<dbReference type="CDD" id="cd00619">
    <property type="entry name" value="Terminator_NusB"/>
    <property type="match status" value="1"/>
</dbReference>
<evidence type="ECO:0000256" key="3">
    <source>
        <dbReference type="ARBA" id="ARBA00022884"/>
    </source>
</evidence>
<sequence>MGRRWAREIALQVLFQVDLVDAEPYSALDYLLKEHTVPDDTAVFIRSLVKGTLEHLFEIDDYIERYAIEWDLSRMANVDRNILRMGLYEMLYCQGTPLNVAINEALELAKTFSHEEAPRFINGILGKIAEEMNRDPGNTI</sequence>
<dbReference type="InterPro" id="IPR035926">
    <property type="entry name" value="NusB-like_sf"/>
</dbReference>
<evidence type="ECO:0000256" key="1">
    <source>
        <dbReference type="ARBA" id="ARBA00005952"/>
    </source>
</evidence>
<dbReference type="SUPFAM" id="SSF48013">
    <property type="entry name" value="NusB-like"/>
    <property type="match status" value="1"/>
</dbReference>
<feature type="domain" description="NusB/RsmB/TIM44" evidence="7">
    <location>
        <begin position="6"/>
        <end position="129"/>
    </location>
</feature>
<dbReference type="RefSeq" id="WP_044665736.1">
    <property type="nucleotide sequence ID" value="NZ_CDRZ01000262.1"/>
</dbReference>
<dbReference type="Pfam" id="PF01029">
    <property type="entry name" value="NusB"/>
    <property type="match status" value="1"/>
</dbReference>
<dbReference type="GO" id="GO:0031564">
    <property type="term" value="P:transcription antitermination"/>
    <property type="evidence" value="ECO:0007669"/>
    <property type="project" value="UniProtKB-KW"/>
</dbReference>
<dbReference type="Gene3D" id="1.10.940.10">
    <property type="entry name" value="NusB-like"/>
    <property type="match status" value="1"/>
</dbReference>
<dbReference type="OrthoDB" id="9811381at2"/>
<gene>
    <name evidence="6 8" type="primary">nusB</name>
    <name evidence="8" type="ORF">SSCH_630018</name>
</gene>
<comment type="function">
    <text evidence="6">Involved in transcription antitermination. Required for transcription of ribosomal RNA (rRNA) genes. Binds specifically to the boxA antiterminator sequence of the ribosomal RNA (rrn) operons.</text>
</comment>
<keyword evidence="3 6" id="KW-0694">RNA-binding</keyword>
<name>A0A0B7MIL6_9FIRM</name>
<evidence type="ECO:0000256" key="6">
    <source>
        <dbReference type="HAMAP-Rule" id="MF_00073"/>
    </source>
</evidence>
<evidence type="ECO:0000256" key="4">
    <source>
        <dbReference type="ARBA" id="ARBA00023015"/>
    </source>
</evidence>
<proteinExistence type="inferred from homology"/>
<evidence type="ECO:0000313" key="8">
    <source>
        <dbReference type="EMBL" id="CEO89880.1"/>
    </source>
</evidence>
<evidence type="ECO:0000256" key="2">
    <source>
        <dbReference type="ARBA" id="ARBA00022814"/>
    </source>
</evidence>
<protein>
    <recommendedName>
        <fullName evidence="6">Transcription antitermination protein NusB</fullName>
    </recommendedName>
    <alternativeName>
        <fullName evidence="6">Antitermination factor NusB</fullName>
    </alternativeName>
</protein>
<dbReference type="Proteomes" id="UP000046155">
    <property type="component" value="Unassembled WGS sequence"/>
</dbReference>
<accession>A0A0B7MIL6</accession>
<dbReference type="GO" id="GO:0003723">
    <property type="term" value="F:RNA binding"/>
    <property type="evidence" value="ECO:0007669"/>
    <property type="project" value="UniProtKB-UniRule"/>
</dbReference>
<organism evidence="8 9">
    <name type="scientific">Syntrophaceticus schinkii</name>
    <dbReference type="NCBI Taxonomy" id="499207"/>
    <lineage>
        <taxon>Bacteria</taxon>
        <taxon>Bacillati</taxon>
        <taxon>Bacillota</taxon>
        <taxon>Clostridia</taxon>
        <taxon>Thermoanaerobacterales</taxon>
        <taxon>Thermoanaerobacterales Family III. Incertae Sedis</taxon>
        <taxon>Syntrophaceticus</taxon>
    </lineage>
</organism>
<keyword evidence="2 6" id="KW-0889">Transcription antitermination</keyword>
<keyword evidence="9" id="KW-1185">Reference proteome</keyword>
<dbReference type="GO" id="GO:0006353">
    <property type="term" value="P:DNA-templated transcription termination"/>
    <property type="evidence" value="ECO:0007669"/>
    <property type="project" value="UniProtKB-UniRule"/>
</dbReference>
<comment type="similarity">
    <text evidence="1 6">Belongs to the NusB family.</text>
</comment>